<dbReference type="AlphaFoldDB" id="A0AAP2DZM4"/>
<evidence type="ECO:0000313" key="1">
    <source>
        <dbReference type="EMBL" id="MBT1708739.1"/>
    </source>
</evidence>
<dbReference type="Pfam" id="PF08843">
    <property type="entry name" value="AbiEii"/>
    <property type="match status" value="1"/>
</dbReference>
<sequence length="321" mass="36766">MTFHTVPEFGEAVEAAATHFGLRVTFIEKDYWVTWVLRNLANSEFVDTVVFKGGTSLSKAHTCINRFSEDIDLAILGGHELNGNQLKSRIRDVEHIVVTGLEYFKHEAETKGSRYRKTYHNYPRSIDNNEFGAVRNQILLEINSFTNPVPHERKAIQSMIGQFLAINFPDQVDHYGLQPFTINVLTRERTFFEKLMSLIRMSHVGQDAVRGKIRHFYDLHLILNQEDLIERILIDANFNLLDLVRADDAANEDFAGEWLAQPLAASPLFIDHNRYWTELAQQYESELGDLTWAPIPAAASINESLGEIQCFLSRYDHQALA</sequence>
<reference evidence="1 2" key="1">
    <citation type="submission" date="2021-05" db="EMBL/GenBank/DDBJ databases">
        <title>A Polyphasic approach of four new species of the genus Ohtaekwangia: Ohtaekwangia histidinii sp. nov., Ohtaekwangia cretensis sp. nov., Ohtaekwangia indiensis sp. nov., Ohtaekwangia reichenbachii sp. nov. from diverse environment.</title>
        <authorList>
            <person name="Octaviana S."/>
        </authorList>
    </citation>
    <scope>NUCLEOTIDE SEQUENCE [LARGE SCALE GENOMIC DNA]</scope>
    <source>
        <strain evidence="1 2">PWU5</strain>
    </source>
</reference>
<dbReference type="InterPro" id="IPR014942">
    <property type="entry name" value="AbiEii"/>
</dbReference>
<dbReference type="GO" id="GO:0016740">
    <property type="term" value="F:transferase activity"/>
    <property type="evidence" value="ECO:0007669"/>
    <property type="project" value="UniProtKB-KW"/>
</dbReference>
<keyword evidence="1" id="KW-0808">Transferase</keyword>
<dbReference type="EMBL" id="JAHESE010000008">
    <property type="protein sequence ID" value="MBT1708739.1"/>
    <property type="molecule type" value="Genomic_DNA"/>
</dbReference>
<comment type="caution">
    <text evidence="1">The sequence shown here is derived from an EMBL/GenBank/DDBJ whole genome shotgun (WGS) entry which is preliminary data.</text>
</comment>
<proteinExistence type="predicted"/>
<protein>
    <submittedName>
        <fullName evidence="1">Nucleotidyl transferase AbiEii/AbiGii toxin family protein</fullName>
    </submittedName>
</protein>
<organism evidence="1 2">
    <name type="scientific">Dawidia cretensis</name>
    <dbReference type="NCBI Taxonomy" id="2782350"/>
    <lineage>
        <taxon>Bacteria</taxon>
        <taxon>Pseudomonadati</taxon>
        <taxon>Bacteroidota</taxon>
        <taxon>Cytophagia</taxon>
        <taxon>Cytophagales</taxon>
        <taxon>Chryseotaleaceae</taxon>
        <taxon>Dawidia</taxon>
    </lineage>
</organism>
<evidence type="ECO:0000313" key="2">
    <source>
        <dbReference type="Proteomes" id="UP001319080"/>
    </source>
</evidence>
<dbReference type="RefSeq" id="WP_254084332.1">
    <property type="nucleotide sequence ID" value="NZ_JAHESE010000008.1"/>
</dbReference>
<keyword evidence="2" id="KW-1185">Reference proteome</keyword>
<gene>
    <name evidence="1" type="ORF">KK062_10915</name>
</gene>
<dbReference type="Gene3D" id="3.10.450.620">
    <property type="entry name" value="JHP933, nucleotidyltransferase-like core domain"/>
    <property type="match status" value="1"/>
</dbReference>
<name>A0AAP2DZM4_9BACT</name>
<accession>A0AAP2DZM4</accession>
<dbReference type="Proteomes" id="UP001319080">
    <property type="component" value="Unassembled WGS sequence"/>
</dbReference>